<keyword evidence="7" id="KW-0238">DNA-binding</keyword>
<keyword evidence="6" id="KW-0067">ATP-binding</keyword>
<evidence type="ECO:0000313" key="11">
    <source>
        <dbReference type="Proteomes" id="UP000644115"/>
    </source>
</evidence>
<evidence type="ECO:0000256" key="5">
    <source>
        <dbReference type="ARBA" id="ARBA00022833"/>
    </source>
</evidence>
<gene>
    <name evidence="10" type="primary">priA</name>
    <name evidence="10" type="ORF">H8876_06820</name>
</gene>
<dbReference type="GO" id="GO:0003677">
    <property type="term" value="F:DNA binding"/>
    <property type="evidence" value="ECO:0007669"/>
    <property type="project" value="UniProtKB-KW"/>
</dbReference>
<proteinExistence type="predicted"/>
<keyword evidence="1" id="KW-0639">Primosome</keyword>
<dbReference type="PANTHER" id="PTHR30580">
    <property type="entry name" value="PRIMOSOMAL PROTEIN N"/>
    <property type="match status" value="1"/>
</dbReference>
<dbReference type="NCBIfam" id="TIGR00595">
    <property type="entry name" value="priA"/>
    <property type="match status" value="1"/>
</dbReference>
<dbReference type="PROSITE" id="PS51192">
    <property type="entry name" value="HELICASE_ATP_BIND_1"/>
    <property type="match status" value="1"/>
</dbReference>
<dbReference type="GO" id="GO:0005524">
    <property type="term" value="F:ATP binding"/>
    <property type="evidence" value="ECO:0007669"/>
    <property type="project" value="UniProtKB-KW"/>
</dbReference>
<dbReference type="GO" id="GO:0006269">
    <property type="term" value="P:DNA replication, synthesis of primer"/>
    <property type="evidence" value="ECO:0007669"/>
    <property type="project" value="UniProtKB-KW"/>
</dbReference>
<dbReference type="AlphaFoldDB" id="A0A923SRT5"/>
<dbReference type="Gene3D" id="3.40.50.300">
    <property type="entry name" value="P-loop containing nucleotide triphosphate hydrolases"/>
    <property type="match status" value="2"/>
</dbReference>
<dbReference type="GO" id="GO:1990077">
    <property type="term" value="C:primosome complex"/>
    <property type="evidence" value="ECO:0007669"/>
    <property type="project" value="UniProtKB-KW"/>
</dbReference>
<keyword evidence="4" id="KW-0547">Nucleotide-binding</keyword>
<feature type="domain" description="Helicase ATP-binding" evidence="8">
    <location>
        <begin position="1"/>
        <end position="84"/>
    </location>
</feature>
<protein>
    <submittedName>
        <fullName evidence="10">Primosomal protein N</fullName>
    </submittedName>
</protein>
<keyword evidence="2" id="KW-0235">DNA replication</keyword>
<evidence type="ECO:0000259" key="8">
    <source>
        <dbReference type="PROSITE" id="PS51192"/>
    </source>
</evidence>
<feature type="domain" description="Helicase C-terminal" evidence="9">
    <location>
        <begin position="181"/>
        <end position="338"/>
    </location>
</feature>
<dbReference type="InterPro" id="IPR027417">
    <property type="entry name" value="P-loop_NTPase"/>
</dbReference>
<dbReference type="GO" id="GO:0043138">
    <property type="term" value="F:3'-5' DNA helicase activity"/>
    <property type="evidence" value="ECO:0007669"/>
    <property type="project" value="TreeGrafter"/>
</dbReference>
<feature type="non-terminal residue" evidence="10">
    <location>
        <position position="1"/>
    </location>
</feature>
<dbReference type="GO" id="GO:0006270">
    <property type="term" value="P:DNA replication initiation"/>
    <property type="evidence" value="ECO:0007669"/>
    <property type="project" value="TreeGrafter"/>
</dbReference>
<dbReference type="Pfam" id="PF18074">
    <property type="entry name" value="PriA_C"/>
    <property type="match status" value="1"/>
</dbReference>
<dbReference type="SMART" id="SM00490">
    <property type="entry name" value="HELICc"/>
    <property type="match status" value="1"/>
</dbReference>
<dbReference type="GO" id="GO:0006302">
    <property type="term" value="P:double-strand break repair"/>
    <property type="evidence" value="ECO:0007669"/>
    <property type="project" value="InterPro"/>
</dbReference>
<dbReference type="PANTHER" id="PTHR30580:SF0">
    <property type="entry name" value="PRIMOSOMAL PROTEIN N"/>
    <property type="match status" value="1"/>
</dbReference>
<evidence type="ECO:0000256" key="6">
    <source>
        <dbReference type="ARBA" id="ARBA00022840"/>
    </source>
</evidence>
<evidence type="ECO:0000313" key="10">
    <source>
        <dbReference type="EMBL" id="MBC5999710.1"/>
    </source>
</evidence>
<dbReference type="PROSITE" id="PS51194">
    <property type="entry name" value="HELICASE_CTER"/>
    <property type="match status" value="1"/>
</dbReference>
<dbReference type="InterPro" id="IPR005259">
    <property type="entry name" value="PriA"/>
</dbReference>
<evidence type="ECO:0000259" key="9">
    <source>
        <dbReference type="PROSITE" id="PS51194"/>
    </source>
</evidence>
<name>A0A923SRT5_9FIRM</name>
<dbReference type="SUPFAM" id="SSF52540">
    <property type="entry name" value="P-loop containing nucleoside triphosphate hydrolases"/>
    <property type="match status" value="2"/>
</dbReference>
<dbReference type="InterPro" id="IPR014001">
    <property type="entry name" value="Helicase_ATP-bd"/>
</dbReference>
<evidence type="ECO:0000256" key="1">
    <source>
        <dbReference type="ARBA" id="ARBA00022515"/>
    </source>
</evidence>
<dbReference type="InterPro" id="IPR001650">
    <property type="entry name" value="Helicase_C-like"/>
</dbReference>
<dbReference type="InterPro" id="IPR041236">
    <property type="entry name" value="PriA_C"/>
</dbReference>
<dbReference type="Pfam" id="PF18319">
    <property type="entry name" value="Zn_ribbon_PriA"/>
    <property type="match status" value="1"/>
</dbReference>
<dbReference type="RefSeq" id="WP_249287106.1">
    <property type="nucleotide sequence ID" value="NZ_JACRWC010000088.1"/>
</dbReference>
<evidence type="ECO:0000256" key="2">
    <source>
        <dbReference type="ARBA" id="ARBA00022705"/>
    </source>
</evidence>
<comment type="caution">
    <text evidence="10">The sequence shown here is derived from an EMBL/GenBank/DDBJ whole genome shotgun (WGS) entry which is preliminary data.</text>
</comment>
<dbReference type="CDD" id="cd18804">
    <property type="entry name" value="SF2_C_priA"/>
    <property type="match status" value="1"/>
</dbReference>
<sequence length="444" mass="50219">DGQIVIGARSAVFAPLENIGLIVIDEEHETTYKSDHTPKYDTIEVALKRVQDKDNNGILLLGSATPSVVSYQRAQEGIYELLELTERYNKVVLPEVSIVDMREELKRGNRSIISSELYSKMKDTLEAGRQVILFLNRRGYSTFVSCRECGYVARCPGCGLSLTYHKAGGQAVCHYCGYHEPAPNKCPECGSKYIRYFGSGTEKLEEAVSDLFPEYAVERLDLDTVKRKGELTRKLKAFRSGKTQILIGTQIIAKGLDFRNVGLSGIVSADVSLNIPDFRSPERTFQLITQAAGRAGRGDSQGHVVIQTYSPEHYAVAFASQHDYKGFFETEKQLRAYMGYPPYSDLFQIVFTAKREDAAKDGAESWYERIRGRMAREDQEMVFPPQQAYLGKIKDIYRYSMLIKCPQGRRAEYSRIVAAVREEDIEKKKKDYTAIVDINPYSFI</sequence>
<keyword evidence="11" id="KW-1185">Reference proteome</keyword>
<dbReference type="Pfam" id="PF00271">
    <property type="entry name" value="Helicase_C"/>
    <property type="match status" value="1"/>
</dbReference>
<keyword evidence="5" id="KW-0862">Zinc</keyword>
<evidence type="ECO:0000256" key="3">
    <source>
        <dbReference type="ARBA" id="ARBA00022723"/>
    </source>
</evidence>
<dbReference type="Proteomes" id="UP000644115">
    <property type="component" value="Unassembled WGS sequence"/>
</dbReference>
<dbReference type="GO" id="GO:0046872">
    <property type="term" value="F:metal ion binding"/>
    <property type="evidence" value="ECO:0007669"/>
    <property type="project" value="UniProtKB-KW"/>
</dbReference>
<evidence type="ECO:0000256" key="4">
    <source>
        <dbReference type="ARBA" id="ARBA00022741"/>
    </source>
</evidence>
<dbReference type="EMBL" id="JACRWC010000088">
    <property type="protein sequence ID" value="MBC5999710.1"/>
    <property type="molecule type" value="Genomic_DNA"/>
</dbReference>
<reference evidence="10" key="1">
    <citation type="submission" date="2020-08" db="EMBL/GenBank/DDBJ databases">
        <authorList>
            <person name="Liu C."/>
            <person name="Sun Q."/>
        </authorList>
    </citation>
    <scope>NUCLEOTIDE SEQUENCE</scope>
    <source>
        <strain evidence="10">BX16</strain>
    </source>
</reference>
<accession>A0A923SRT5</accession>
<evidence type="ECO:0000256" key="7">
    <source>
        <dbReference type="ARBA" id="ARBA00023125"/>
    </source>
</evidence>
<organism evidence="10 11">
    <name type="scientific">Lentihominibacter faecis</name>
    <dbReference type="NCBI Taxonomy" id="2764712"/>
    <lineage>
        <taxon>Bacteria</taxon>
        <taxon>Bacillati</taxon>
        <taxon>Bacillota</taxon>
        <taxon>Clostridia</taxon>
        <taxon>Peptostreptococcales</taxon>
        <taxon>Anaerovoracaceae</taxon>
        <taxon>Lentihominibacter</taxon>
    </lineage>
</organism>
<keyword evidence="3" id="KW-0479">Metal-binding</keyword>
<dbReference type="InterPro" id="IPR040498">
    <property type="entry name" value="PriA_CRR"/>
</dbReference>
<dbReference type="GO" id="GO:0006310">
    <property type="term" value="P:DNA recombination"/>
    <property type="evidence" value="ECO:0007669"/>
    <property type="project" value="InterPro"/>
</dbReference>